<dbReference type="UniPathway" id="UPA00242"/>
<name>A0A3E0EDY3_9FLAO</name>
<keyword evidence="8" id="KW-0106">Calcium</keyword>
<evidence type="ECO:0000256" key="1">
    <source>
        <dbReference type="ARBA" id="ARBA00001614"/>
    </source>
</evidence>
<keyword evidence="10 11" id="KW-0119">Carbohydrate metabolism</keyword>
<evidence type="ECO:0000256" key="6">
    <source>
        <dbReference type="ARBA" id="ARBA00013185"/>
    </source>
</evidence>
<evidence type="ECO:0000256" key="5">
    <source>
        <dbReference type="ARBA" id="ARBA00011245"/>
    </source>
</evidence>
<keyword evidence="9 11" id="KW-0413">Isomerase</keyword>
<dbReference type="GO" id="GO:0033499">
    <property type="term" value="P:galactose catabolic process via UDP-galactose, Leloir pathway"/>
    <property type="evidence" value="ECO:0007669"/>
    <property type="project" value="TreeGrafter"/>
</dbReference>
<dbReference type="PANTHER" id="PTHR10091:SF0">
    <property type="entry name" value="GALACTOSE MUTAROTASE"/>
    <property type="match status" value="1"/>
</dbReference>
<dbReference type="EC" id="5.1.3.3" evidence="6 11"/>
<evidence type="ECO:0000256" key="4">
    <source>
        <dbReference type="ARBA" id="ARBA00006206"/>
    </source>
</evidence>
<accession>A0A3E0EDY3</accession>
<sequence>MEIKHNSQITTTSVKNSFGLMPNGEEVYSYDLSNKNGMSLKIITYGATVTELKVPLQNGETVDVVLGFDTLEGYLQSFQLDGSPYMGTTVGRFAGRIHNSTFTLNGQKIVLNKNNNGNSLHGGLVGFSQKVWTVEKVTDSEITLSYISPDNEENYPGSLTVEVTYSLTEENELKIQYNAKTTEDTIVNLTNHSYFNLDGHSSDVKDQDLLVNTNKILEATADNIPTGRYLEVENTAFDFLTPKKCPSKIDNTFVVTKQNEFAASLFNKNNNLKMTVYTDQPGVHIYVGGSCQNKVKGKENADYHPLSGICFETQNFPDAPNHEHFPSAVLKKGEEYTQNTAYKFQSF</sequence>
<keyword evidence="16" id="KW-1185">Reference proteome</keyword>
<evidence type="ECO:0000256" key="2">
    <source>
        <dbReference type="ARBA" id="ARBA00001913"/>
    </source>
</evidence>
<dbReference type="PROSITE" id="PS00545">
    <property type="entry name" value="ALDOSE_1_EPIMERASE"/>
    <property type="match status" value="1"/>
</dbReference>
<reference evidence="15 16" key="1">
    <citation type="submission" date="2018-08" db="EMBL/GenBank/DDBJ databases">
        <title>Genomic Encyclopedia of Archaeal and Bacterial Type Strains, Phase II (KMG-II): from individual species to whole genera.</title>
        <authorList>
            <person name="Goeker M."/>
        </authorList>
    </citation>
    <scope>NUCLEOTIDE SEQUENCE [LARGE SCALE GENOMIC DNA]</scope>
    <source>
        <strain evidence="15 16">DSM 100880</strain>
    </source>
</reference>
<organism evidence="15 16">
    <name type="scientific">Flavobacterium aquicola</name>
    <dbReference type="NCBI Taxonomy" id="1682742"/>
    <lineage>
        <taxon>Bacteria</taxon>
        <taxon>Pseudomonadati</taxon>
        <taxon>Bacteroidota</taxon>
        <taxon>Flavobacteriia</taxon>
        <taxon>Flavobacteriales</taxon>
        <taxon>Flavobacteriaceae</taxon>
        <taxon>Flavobacterium</taxon>
    </lineage>
</organism>
<proteinExistence type="inferred from homology"/>
<comment type="subunit">
    <text evidence="5">Monomer.</text>
</comment>
<dbReference type="AlphaFoldDB" id="A0A3E0EDY3"/>
<feature type="binding site" evidence="13">
    <location>
        <position position="250"/>
    </location>
    <ligand>
        <name>beta-D-galactose</name>
        <dbReference type="ChEBI" id="CHEBI:27667"/>
    </ligand>
</feature>
<comment type="pathway">
    <text evidence="3 11">Carbohydrate metabolism; hexose metabolism.</text>
</comment>
<dbReference type="InterPro" id="IPR015443">
    <property type="entry name" value="Aldose_1-epimerase"/>
</dbReference>
<evidence type="ECO:0000256" key="7">
    <source>
        <dbReference type="ARBA" id="ARBA00014165"/>
    </source>
</evidence>
<evidence type="ECO:0000313" key="16">
    <source>
        <dbReference type="Proteomes" id="UP000257136"/>
    </source>
</evidence>
<dbReference type="GO" id="GO:0006006">
    <property type="term" value="P:glucose metabolic process"/>
    <property type="evidence" value="ECO:0007669"/>
    <property type="project" value="TreeGrafter"/>
</dbReference>
<dbReference type="Gene3D" id="2.70.98.10">
    <property type="match status" value="1"/>
</dbReference>
<dbReference type="Proteomes" id="UP000257136">
    <property type="component" value="Unassembled WGS sequence"/>
</dbReference>
<dbReference type="Pfam" id="PF01263">
    <property type="entry name" value="Aldose_epim"/>
    <property type="match status" value="1"/>
</dbReference>
<dbReference type="InterPro" id="IPR011013">
    <property type="entry name" value="Gal_mutarotase_sf_dom"/>
</dbReference>
<evidence type="ECO:0000256" key="10">
    <source>
        <dbReference type="ARBA" id="ARBA00023277"/>
    </source>
</evidence>
<feature type="active site" description="Proton acceptor" evidence="12">
    <location>
        <position position="312"/>
    </location>
</feature>
<dbReference type="InterPro" id="IPR047215">
    <property type="entry name" value="Galactose_mutarotase-like"/>
</dbReference>
<evidence type="ECO:0000256" key="13">
    <source>
        <dbReference type="PIRSR" id="PIRSR005096-2"/>
    </source>
</evidence>
<evidence type="ECO:0000256" key="12">
    <source>
        <dbReference type="PIRSR" id="PIRSR005096-1"/>
    </source>
</evidence>
<dbReference type="OrthoDB" id="9779408at2"/>
<evidence type="ECO:0000313" key="15">
    <source>
        <dbReference type="EMBL" id="REG96445.1"/>
    </source>
</evidence>
<gene>
    <name evidence="15" type="ORF">C8P67_10990</name>
</gene>
<comment type="cofactor">
    <cofactor evidence="2">
        <name>Ca(2+)</name>
        <dbReference type="ChEBI" id="CHEBI:29108"/>
    </cofactor>
</comment>
<evidence type="ECO:0000256" key="9">
    <source>
        <dbReference type="ARBA" id="ARBA00023235"/>
    </source>
</evidence>
<dbReference type="EMBL" id="QUNI01000009">
    <property type="protein sequence ID" value="REG96445.1"/>
    <property type="molecule type" value="Genomic_DNA"/>
</dbReference>
<feature type="active site" description="Proton donor" evidence="12">
    <location>
        <position position="192"/>
    </location>
</feature>
<evidence type="ECO:0000256" key="11">
    <source>
        <dbReference type="PIRNR" id="PIRNR005096"/>
    </source>
</evidence>
<feature type="binding site" evidence="14">
    <location>
        <begin position="192"/>
        <end position="194"/>
    </location>
    <ligand>
        <name>beta-D-galactose</name>
        <dbReference type="ChEBI" id="CHEBI:27667"/>
    </ligand>
</feature>
<dbReference type="GO" id="GO:0030246">
    <property type="term" value="F:carbohydrate binding"/>
    <property type="evidence" value="ECO:0007669"/>
    <property type="project" value="InterPro"/>
</dbReference>
<dbReference type="GO" id="GO:0004034">
    <property type="term" value="F:aldose 1-epimerase activity"/>
    <property type="evidence" value="ECO:0007669"/>
    <property type="project" value="UniProtKB-EC"/>
</dbReference>
<dbReference type="PIRSF" id="PIRSF005096">
    <property type="entry name" value="GALM"/>
    <property type="match status" value="1"/>
</dbReference>
<evidence type="ECO:0000256" key="8">
    <source>
        <dbReference type="ARBA" id="ARBA00022837"/>
    </source>
</evidence>
<dbReference type="RefSeq" id="WP_115814044.1">
    <property type="nucleotide sequence ID" value="NZ_QUNI01000009.1"/>
</dbReference>
<dbReference type="InterPro" id="IPR008183">
    <property type="entry name" value="Aldose_1/G6P_1-epimerase"/>
</dbReference>
<dbReference type="InterPro" id="IPR014718">
    <property type="entry name" value="GH-type_carb-bd"/>
</dbReference>
<protein>
    <recommendedName>
        <fullName evidence="7 11">Aldose 1-epimerase</fullName>
        <ecNumber evidence="6 11">5.1.3.3</ecNumber>
    </recommendedName>
</protein>
<dbReference type="CDD" id="cd09019">
    <property type="entry name" value="galactose_mutarotase_like"/>
    <property type="match status" value="1"/>
</dbReference>
<dbReference type="PANTHER" id="PTHR10091">
    <property type="entry name" value="ALDOSE-1-EPIMERASE"/>
    <property type="match status" value="1"/>
</dbReference>
<evidence type="ECO:0000256" key="14">
    <source>
        <dbReference type="PIRSR" id="PIRSR005096-3"/>
    </source>
</evidence>
<comment type="similarity">
    <text evidence="4 11">Belongs to the aldose epimerase family.</text>
</comment>
<dbReference type="InterPro" id="IPR018052">
    <property type="entry name" value="Ald1_epimerase_CS"/>
</dbReference>
<comment type="caution">
    <text evidence="15">The sequence shown here is derived from an EMBL/GenBank/DDBJ whole genome shotgun (WGS) entry which is preliminary data.</text>
</comment>
<evidence type="ECO:0000256" key="3">
    <source>
        <dbReference type="ARBA" id="ARBA00005028"/>
    </source>
</evidence>
<dbReference type="SUPFAM" id="SSF74650">
    <property type="entry name" value="Galactose mutarotase-like"/>
    <property type="match status" value="1"/>
</dbReference>
<comment type="catalytic activity">
    <reaction evidence="1 11">
        <text>alpha-D-glucose = beta-D-glucose</text>
        <dbReference type="Rhea" id="RHEA:10264"/>
        <dbReference type="ChEBI" id="CHEBI:15903"/>
        <dbReference type="ChEBI" id="CHEBI:17925"/>
        <dbReference type="EC" id="5.1.3.3"/>
    </reaction>
</comment>
<dbReference type="NCBIfam" id="NF008277">
    <property type="entry name" value="PRK11055.1"/>
    <property type="match status" value="1"/>
</dbReference>